<feature type="domain" description="Nucleotidyl transferase" evidence="1">
    <location>
        <begin position="2"/>
        <end position="238"/>
    </location>
</feature>
<evidence type="ECO:0000259" key="1">
    <source>
        <dbReference type="Pfam" id="PF00483"/>
    </source>
</evidence>
<dbReference type="GO" id="GO:0016740">
    <property type="term" value="F:transferase activity"/>
    <property type="evidence" value="ECO:0007669"/>
    <property type="project" value="UniProtKB-KW"/>
</dbReference>
<dbReference type="InterPro" id="IPR005835">
    <property type="entry name" value="NTP_transferase_dom"/>
</dbReference>
<evidence type="ECO:0000313" key="3">
    <source>
        <dbReference type="EMBL" id="PIR47664.1"/>
    </source>
</evidence>
<protein>
    <submittedName>
        <fullName evidence="3">Glucose-1-phosphate thymidylyltransferase</fullName>
    </submittedName>
</protein>
<sequence>MKAIITAGGRGTRLRPITWNLNKHLIPLANEPMLANALKKVAEVGIVEVAINVNPGEVESMRAVFGDGSTRGLQLTYLEQEGGACGVGQILYSAREWIGEDDVLLYFGDNVVLGSLQQLVDKFVNEQLDASFAFVEVTDPERFGVPEFDSQGSLIAIREKPSVPPSNLAQTGLYLYKMPVYLQAFANIVPSARGEYEIADINTFIVQNGNVGYQIMVGWWKDTGTPEALLEGNQLLLNEITQEEATIDTSLAKLDDTRIQGRVKIGKDCIFGEDVLIRGPVVIGDNVYLDHAFIGPHTTLGSGVRVSGAHIQHSIIMEGAQITADTMIVDSIIGKNAVISNERHTLPHGKSMVVGENSQVEI</sequence>
<dbReference type="PANTHER" id="PTHR42883:SF2">
    <property type="entry name" value="THYMIDYLYLTRANSFERASE"/>
    <property type="match status" value="1"/>
</dbReference>
<name>A0A2H0RNT8_9BACT</name>
<organism evidence="3 4">
    <name type="scientific">Candidatus Uhrbacteria bacterium CG10_big_fil_rev_8_21_14_0_10_50_16</name>
    <dbReference type="NCBI Taxonomy" id="1975039"/>
    <lineage>
        <taxon>Bacteria</taxon>
        <taxon>Candidatus Uhriibacteriota</taxon>
    </lineage>
</organism>
<evidence type="ECO:0000259" key="2">
    <source>
        <dbReference type="Pfam" id="PF25087"/>
    </source>
</evidence>
<accession>A0A2H0RNT8</accession>
<feature type="domain" description="Mannose-1-phosphate guanyltransferase C-terminal" evidence="2">
    <location>
        <begin position="278"/>
        <end position="359"/>
    </location>
</feature>
<gene>
    <name evidence="3" type="ORF">COV06_02150</name>
</gene>
<dbReference type="InterPro" id="IPR056729">
    <property type="entry name" value="GMPPB_C"/>
</dbReference>
<evidence type="ECO:0000313" key="4">
    <source>
        <dbReference type="Proteomes" id="UP000230084"/>
    </source>
</evidence>
<dbReference type="Pfam" id="PF25087">
    <property type="entry name" value="GMPPB_C"/>
    <property type="match status" value="1"/>
</dbReference>
<dbReference type="SUPFAM" id="SSF53448">
    <property type="entry name" value="Nucleotide-diphospho-sugar transferases"/>
    <property type="match status" value="1"/>
</dbReference>
<dbReference type="NCBIfam" id="TIGR01208">
    <property type="entry name" value="rmlA_long"/>
    <property type="match status" value="1"/>
</dbReference>
<comment type="caution">
    <text evidence="3">The sequence shown here is derived from an EMBL/GenBank/DDBJ whole genome shotgun (WGS) entry which is preliminary data.</text>
</comment>
<dbReference type="Gene3D" id="2.160.10.10">
    <property type="entry name" value="Hexapeptide repeat proteins"/>
    <property type="match status" value="1"/>
</dbReference>
<reference evidence="3 4" key="1">
    <citation type="submission" date="2017-09" db="EMBL/GenBank/DDBJ databases">
        <title>Depth-based differentiation of microbial function through sediment-hosted aquifers and enrichment of novel symbionts in the deep terrestrial subsurface.</title>
        <authorList>
            <person name="Probst A.J."/>
            <person name="Ladd B."/>
            <person name="Jarett J.K."/>
            <person name="Geller-Mcgrath D.E."/>
            <person name="Sieber C.M."/>
            <person name="Emerson J.B."/>
            <person name="Anantharaman K."/>
            <person name="Thomas B.C."/>
            <person name="Malmstrom R."/>
            <person name="Stieglmeier M."/>
            <person name="Klingl A."/>
            <person name="Woyke T."/>
            <person name="Ryan C.M."/>
            <person name="Banfield J.F."/>
        </authorList>
    </citation>
    <scope>NUCLEOTIDE SEQUENCE [LARGE SCALE GENOMIC DNA]</scope>
    <source>
        <strain evidence="3">CG10_big_fil_rev_8_21_14_0_10_50_16</strain>
    </source>
</reference>
<dbReference type="Pfam" id="PF00483">
    <property type="entry name" value="NTP_transferase"/>
    <property type="match status" value="1"/>
</dbReference>
<proteinExistence type="predicted"/>
<dbReference type="EMBL" id="PCYM01000003">
    <property type="protein sequence ID" value="PIR47664.1"/>
    <property type="molecule type" value="Genomic_DNA"/>
</dbReference>
<dbReference type="Proteomes" id="UP000230084">
    <property type="component" value="Unassembled WGS sequence"/>
</dbReference>
<dbReference type="InterPro" id="IPR005908">
    <property type="entry name" value="G1P_thy_trans_l"/>
</dbReference>
<keyword evidence="3" id="KW-0808">Transferase</keyword>
<dbReference type="Gene3D" id="3.90.550.10">
    <property type="entry name" value="Spore Coat Polysaccharide Biosynthesis Protein SpsA, Chain A"/>
    <property type="match status" value="1"/>
</dbReference>
<dbReference type="PANTHER" id="PTHR42883">
    <property type="entry name" value="GLUCOSE-1-PHOSPHATE THYMIDYLTRANSFERASE"/>
    <property type="match status" value="1"/>
</dbReference>
<dbReference type="InterPro" id="IPR029044">
    <property type="entry name" value="Nucleotide-diphossugar_trans"/>
</dbReference>
<dbReference type="AlphaFoldDB" id="A0A2H0RNT8"/>